<name>A0AAP2GRT3_9BACT</name>
<evidence type="ECO:0000256" key="1">
    <source>
        <dbReference type="ARBA" id="ARBA00007100"/>
    </source>
</evidence>
<comment type="caution">
    <text evidence="3">The sequence shown here is derived from an EMBL/GenBank/DDBJ whole genome shotgun (WGS) entry which is preliminary data.</text>
</comment>
<organism evidence="3 4">
    <name type="scientific">Dawidia cretensis</name>
    <dbReference type="NCBI Taxonomy" id="2782350"/>
    <lineage>
        <taxon>Bacteria</taxon>
        <taxon>Pseudomonadati</taxon>
        <taxon>Bacteroidota</taxon>
        <taxon>Cytophagia</taxon>
        <taxon>Cytophagales</taxon>
        <taxon>Chryseotaleaceae</taxon>
        <taxon>Dawidia</taxon>
    </lineage>
</organism>
<dbReference type="AlphaFoldDB" id="A0AAP2GRT3"/>
<reference evidence="3 4" key="1">
    <citation type="submission" date="2021-05" db="EMBL/GenBank/DDBJ databases">
        <title>A Polyphasic approach of four new species of the genus Ohtaekwangia: Ohtaekwangia histidinii sp. nov., Ohtaekwangia cretensis sp. nov., Ohtaekwangia indiensis sp. nov., Ohtaekwangia reichenbachii sp. nov. from diverse environment.</title>
        <authorList>
            <person name="Octaviana S."/>
        </authorList>
    </citation>
    <scope>NUCLEOTIDE SEQUENCE [LARGE SCALE GENOMIC DNA]</scope>
    <source>
        <strain evidence="3 4">PWU5</strain>
    </source>
</reference>
<proteinExistence type="inferred from homology"/>
<accession>A0AAP2GRT3</accession>
<feature type="domain" description="Protein SirB1 N-terminal" evidence="2">
    <location>
        <begin position="104"/>
        <end position="252"/>
    </location>
</feature>
<sequence length="286" mass="33509">MELKETELKALVSLLDDEDTQIVSHVEDKIRSLGTSIIPFLEQEWESNFSPQVQRRIEELIHTLQYELLKERIREWYSSPEQDLLTGMWLVATYQYPDLELIKLKQELEQLYYETWLEFKPDLYPFDQVKVVNSVLFNKIKFGANTKNFHSPGNSLINVVLESRKGNPITLCVIYLLVAQKLKLPVYGVNLPNLFVLTYKDERHTQFYINAFNKGLIFSRQDIENYISELHLTPQTSFFEPCQNLEIIRRVFRNLIMSFDKMGEHAKAEEVKELLLLIADGSDLGV</sequence>
<protein>
    <recommendedName>
        <fullName evidence="2">Protein SirB1 N-terminal domain-containing protein</fullName>
    </recommendedName>
</protein>
<dbReference type="Proteomes" id="UP001319080">
    <property type="component" value="Unassembled WGS sequence"/>
</dbReference>
<dbReference type="EMBL" id="JAHESE010000024">
    <property type="protein sequence ID" value="MBT1710624.1"/>
    <property type="molecule type" value="Genomic_DNA"/>
</dbReference>
<dbReference type="InterPro" id="IPR032698">
    <property type="entry name" value="SirB1_N"/>
</dbReference>
<dbReference type="PANTHER" id="PTHR31350">
    <property type="entry name" value="SI:DKEY-261L7.2"/>
    <property type="match status" value="1"/>
</dbReference>
<comment type="similarity">
    <text evidence="1">Belongs to the UPF0162 family.</text>
</comment>
<gene>
    <name evidence="3" type="ORF">KK062_20455</name>
</gene>
<dbReference type="PANTHER" id="PTHR31350:SF27">
    <property type="entry name" value="HEMIMETHYLATED DNA-BINDING DOMAIN-CONTAINING PROTEIN"/>
    <property type="match status" value="1"/>
</dbReference>
<evidence type="ECO:0000313" key="4">
    <source>
        <dbReference type="Proteomes" id="UP001319080"/>
    </source>
</evidence>
<keyword evidence="4" id="KW-1185">Reference proteome</keyword>
<dbReference type="RefSeq" id="WP_254086199.1">
    <property type="nucleotide sequence ID" value="NZ_JAHESE010000024.1"/>
</dbReference>
<evidence type="ECO:0000313" key="3">
    <source>
        <dbReference type="EMBL" id="MBT1710624.1"/>
    </source>
</evidence>
<evidence type="ECO:0000259" key="2">
    <source>
        <dbReference type="Pfam" id="PF13369"/>
    </source>
</evidence>
<dbReference type="Pfam" id="PF13369">
    <property type="entry name" value="Transglut_core2"/>
    <property type="match status" value="1"/>
</dbReference>